<dbReference type="AlphaFoldDB" id="A0A8X7SAB1"/>
<feature type="domain" description="At2g35280-like TPR" evidence="2">
    <location>
        <begin position="9"/>
        <end position="69"/>
    </location>
</feature>
<dbReference type="OrthoDB" id="1865546at2759"/>
<keyword evidence="4" id="KW-1185">Reference proteome</keyword>
<evidence type="ECO:0000256" key="1">
    <source>
        <dbReference type="SAM" id="MobiDB-lite"/>
    </source>
</evidence>
<dbReference type="EMBL" id="JAAMPC010000007">
    <property type="protein sequence ID" value="KAG2302403.1"/>
    <property type="molecule type" value="Genomic_DNA"/>
</dbReference>
<name>A0A8X7SAB1_BRACI</name>
<sequence>MLTEHTKLKELCLENGNPEAHYIEGILQYFVKERKHAGLRHLRLSSILNNSNGTFLYGLLMLVHGHYHKDQELANDDQDNEDLQGNIDEFSELESECSSQESLDTDTSDDEQPSIDLEQGKDNQADRVKFLADLFRKHFSAPKPKLKPLSRKEDGSEADVGRYRRLRAMKEGMVPTGSPMPTQQPLTRWRGAVERGYLLASEEVLMEICITEELVKLKKHSKTLTRELEEDGRFIIGSDSGSSTNSSPPHDSDDDPPDTGGVIRLEDVTDAFNKGDGAMVDKGKAIMTHNSVGSMRDIYGQGAGHSIGGGIGPNSGTLALMLGE</sequence>
<reference evidence="3 4" key="1">
    <citation type="submission" date="2020-02" db="EMBL/GenBank/DDBJ databases">
        <authorList>
            <person name="Ma Q."/>
            <person name="Huang Y."/>
            <person name="Song X."/>
            <person name="Pei D."/>
        </authorList>
    </citation>
    <scope>NUCLEOTIDE SEQUENCE [LARGE SCALE GENOMIC DNA]</scope>
    <source>
        <strain evidence="3">Sxm20200214</strain>
        <tissue evidence="3">Leaf</tissue>
    </source>
</reference>
<dbReference type="PANTHER" id="PTHR33784">
    <property type="entry name" value="OS05G0482100 PROTEIN"/>
    <property type="match status" value="1"/>
</dbReference>
<proteinExistence type="predicted"/>
<feature type="compositionally biased region" description="Acidic residues" evidence="1">
    <location>
        <begin position="103"/>
        <end position="113"/>
    </location>
</feature>
<organism evidence="3 4">
    <name type="scientific">Brassica carinata</name>
    <name type="common">Ethiopian mustard</name>
    <name type="synonym">Abyssinian cabbage</name>
    <dbReference type="NCBI Taxonomy" id="52824"/>
    <lineage>
        <taxon>Eukaryota</taxon>
        <taxon>Viridiplantae</taxon>
        <taxon>Streptophyta</taxon>
        <taxon>Embryophyta</taxon>
        <taxon>Tracheophyta</taxon>
        <taxon>Spermatophyta</taxon>
        <taxon>Magnoliopsida</taxon>
        <taxon>eudicotyledons</taxon>
        <taxon>Gunneridae</taxon>
        <taxon>Pentapetalae</taxon>
        <taxon>rosids</taxon>
        <taxon>malvids</taxon>
        <taxon>Brassicales</taxon>
        <taxon>Brassicaceae</taxon>
        <taxon>Brassiceae</taxon>
        <taxon>Brassica</taxon>
    </lineage>
</organism>
<comment type="caution">
    <text evidence="3">The sequence shown here is derived from an EMBL/GenBank/DDBJ whole genome shotgun (WGS) entry which is preliminary data.</text>
</comment>
<dbReference type="PANTHER" id="PTHR33784:SF24">
    <property type="entry name" value="GENOME ASSEMBLY, CHROMOSOME: A08"/>
    <property type="match status" value="1"/>
</dbReference>
<accession>A0A8X7SAB1</accession>
<feature type="region of interest" description="Disordered" evidence="1">
    <location>
        <begin position="91"/>
        <end position="122"/>
    </location>
</feature>
<dbReference type="Proteomes" id="UP000886595">
    <property type="component" value="Unassembled WGS sequence"/>
</dbReference>
<feature type="region of interest" description="Disordered" evidence="1">
    <location>
        <begin position="230"/>
        <end position="261"/>
    </location>
</feature>
<gene>
    <name evidence="3" type="ORF">Bca52824_031054</name>
</gene>
<protein>
    <recommendedName>
        <fullName evidence="2">At2g35280-like TPR domain-containing protein</fullName>
    </recommendedName>
</protein>
<dbReference type="InterPro" id="IPR057136">
    <property type="entry name" value="At2g35280_TPR_dom"/>
</dbReference>
<feature type="compositionally biased region" description="Low complexity" evidence="1">
    <location>
        <begin position="237"/>
        <end position="249"/>
    </location>
</feature>
<evidence type="ECO:0000313" key="4">
    <source>
        <dbReference type="Proteomes" id="UP000886595"/>
    </source>
</evidence>
<dbReference type="InterPro" id="IPR040338">
    <property type="entry name" value="At1g67623-like"/>
</dbReference>
<evidence type="ECO:0000313" key="3">
    <source>
        <dbReference type="EMBL" id="KAG2302403.1"/>
    </source>
</evidence>
<dbReference type="Pfam" id="PF23310">
    <property type="entry name" value="TPR_27"/>
    <property type="match status" value="1"/>
</dbReference>
<evidence type="ECO:0000259" key="2">
    <source>
        <dbReference type="Pfam" id="PF23310"/>
    </source>
</evidence>